<proteinExistence type="inferred from homology"/>
<evidence type="ECO:0000256" key="5">
    <source>
        <dbReference type="ARBA" id="ARBA00022989"/>
    </source>
</evidence>
<keyword evidence="7 9" id="KW-0472">Membrane</keyword>
<keyword evidence="2" id="KW-0813">Transport</keyword>
<organism evidence="10 11">
    <name type="scientific">Caulifigura coniformis</name>
    <dbReference type="NCBI Taxonomy" id="2527983"/>
    <lineage>
        <taxon>Bacteria</taxon>
        <taxon>Pseudomonadati</taxon>
        <taxon>Planctomycetota</taxon>
        <taxon>Planctomycetia</taxon>
        <taxon>Planctomycetales</taxon>
        <taxon>Planctomycetaceae</taxon>
        <taxon>Caulifigura</taxon>
    </lineage>
</organism>
<gene>
    <name evidence="10" type="ORF">Pan44_54090</name>
</gene>
<dbReference type="GO" id="GO:0005886">
    <property type="term" value="C:plasma membrane"/>
    <property type="evidence" value="ECO:0007669"/>
    <property type="project" value="UniProtKB-SubCell"/>
</dbReference>
<dbReference type="KEGG" id="ccos:Pan44_54090"/>
<dbReference type="EMBL" id="CP036271">
    <property type="protein sequence ID" value="QDT57341.1"/>
    <property type="molecule type" value="Genomic_DNA"/>
</dbReference>
<evidence type="ECO:0000256" key="2">
    <source>
        <dbReference type="ARBA" id="ARBA00022448"/>
    </source>
</evidence>
<dbReference type="Proteomes" id="UP000315700">
    <property type="component" value="Chromosome"/>
</dbReference>
<feature type="transmembrane region" description="Helical" evidence="9">
    <location>
        <begin position="20"/>
        <end position="45"/>
    </location>
</feature>
<keyword evidence="11" id="KW-1185">Reference proteome</keyword>
<evidence type="ECO:0000256" key="1">
    <source>
        <dbReference type="ARBA" id="ARBA00004651"/>
    </source>
</evidence>
<comment type="similarity">
    <text evidence="8">Belongs to the anion channel-forming bestrophin (TC 1.A.46) family.</text>
</comment>
<evidence type="ECO:0000256" key="8">
    <source>
        <dbReference type="ARBA" id="ARBA00034708"/>
    </source>
</evidence>
<reference evidence="10 11" key="1">
    <citation type="submission" date="2019-02" db="EMBL/GenBank/DDBJ databases">
        <title>Deep-cultivation of Planctomycetes and their phenomic and genomic characterization uncovers novel biology.</title>
        <authorList>
            <person name="Wiegand S."/>
            <person name="Jogler M."/>
            <person name="Boedeker C."/>
            <person name="Pinto D."/>
            <person name="Vollmers J."/>
            <person name="Rivas-Marin E."/>
            <person name="Kohn T."/>
            <person name="Peeters S.H."/>
            <person name="Heuer A."/>
            <person name="Rast P."/>
            <person name="Oberbeckmann S."/>
            <person name="Bunk B."/>
            <person name="Jeske O."/>
            <person name="Meyerdierks A."/>
            <person name="Storesund J.E."/>
            <person name="Kallscheuer N."/>
            <person name="Luecker S."/>
            <person name="Lage O.M."/>
            <person name="Pohl T."/>
            <person name="Merkel B.J."/>
            <person name="Hornburger P."/>
            <person name="Mueller R.-W."/>
            <person name="Bruemmer F."/>
            <person name="Labrenz M."/>
            <person name="Spormann A.M."/>
            <person name="Op den Camp H."/>
            <person name="Overmann J."/>
            <person name="Amann R."/>
            <person name="Jetten M.S.M."/>
            <person name="Mascher T."/>
            <person name="Medema M.H."/>
            <person name="Devos D.P."/>
            <person name="Kaster A.-K."/>
            <person name="Ovreas L."/>
            <person name="Rohde M."/>
            <person name="Galperin M.Y."/>
            <person name="Jogler C."/>
        </authorList>
    </citation>
    <scope>NUCLEOTIDE SEQUENCE [LARGE SCALE GENOMIC DNA]</scope>
    <source>
        <strain evidence="10 11">Pan44</strain>
    </source>
</reference>
<protein>
    <submittedName>
        <fullName evidence="10">Bestrophin, RFP-TM, chloride channel</fullName>
    </submittedName>
</protein>
<keyword evidence="4 9" id="KW-0812">Transmembrane</keyword>
<dbReference type="PANTHER" id="PTHR33281:SF19">
    <property type="entry name" value="VOLTAGE-DEPENDENT ANION CHANNEL-FORMING PROTEIN YNEE"/>
    <property type="match status" value="1"/>
</dbReference>
<evidence type="ECO:0000256" key="7">
    <source>
        <dbReference type="ARBA" id="ARBA00023136"/>
    </source>
</evidence>
<accession>A0A517SMI6</accession>
<dbReference type="InParanoid" id="A0A517SMI6"/>
<keyword evidence="3" id="KW-1003">Cell membrane</keyword>
<dbReference type="GO" id="GO:0005254">
    <property type="term" value="F:chloride channel activity"/>
    <property type="evidence" value="ECO:0007669"/>
    <property type="project" value="InterPro"/>
</dbReference>
<dbReference type="RefSeq" id="WP_145034694.1">
    <property type="nucleotide sequence ID" value="NZ_CP036271.1"/>
</dbReference>
<dbReference type="Pfam" id="PF25539">
    <property type="entry name" value="Bestrophin_2"/>
    <property type="match status" value="1"/>
</dbReference>
<dbReference type="PANTHER" id="PTHR33281">
    <property type="entry name" value="UPF0187 PROTEIN YNEE"/>
    <property type="match status" value="1"/>
</dbReference>
<keyword evidence="6" id="KW-0406">Ion transport</keyword>
<keyword evidence="5 9" id="KW-1133">Transmembrane helix</keyword>
<comment type="subcellular location">
    <subcellularLocation>
        <location evidence="1">Cell membrane</location>
        <topology evidence="1">Multi-pass membrane protein</topology>
    </subcellularLocation>
</comment>
<name>A0A517SMI6_9PLAN</name>
<evidence type="ECO:0000256" key="3">
    <source>
        <dbReference type="ARBA" id="ARBA00022475"/>
    </source>
</evidence>
<evidence type="ECO:0000313" key="11">
    <source>
        <dbReference type="Proteomes" id="UP000315700"/>
    </source>
</evidence>
<evidence type="ECO:0000313" key="10">
    <source>
        <dbReference type="EMBL" id="QDT57341.1"/>
    </source>
</evidence>
<dbReference type="FunCoup" id="A0A517SMI6">
    <property type="interactions" value="153"/>
</dbReference>
<evidence type="ECO:0000256" key="9">
    <source>
        <dbReference type="SAM" id="Phobius"/>
    </source>
</evidence>
<dbReference type="AlphaFoldDB" id="A0A517SMI6"/>
<evidence type="ECO:0000256" key="6">
    <source>
        <dbReference type="ARBA" id="ARBA00023065"/>
    </source>
</evidence>
<dbReference type="OrthoDB" id="445589at2"/>
<dbReference type="InterPro" id="IPR044669">
    <property type="entry name" value="YneE/VCCN1/2-like"/>
</dbReference>
<evidence type="ECO:0000256" key="4">
    <source>
        <dbReference type="ARBA" id="ARBA00022692"/>
    </source>
</evidence>
<sequence>MRNPDRRSYWLDAFTLRGSVTPHVASVVVTFGILSMGICSLSWLAENTIGHRLALQDAPYEIAGAVLGLLLVFRTNAGYDRWWEARKLWGGIVNQSRNLAISGLTYGPTDADWRRRFIAWTAAFPHVARNSLRGDSVPAEVNLLLGPQNARQLEECEHMPSLVSLRIALLLREANERHQMDRFSFLRVDHERAELINHIGACERILRTPLPRVYAIKVRQFITLFLLTLPLSLLHRLETDWLIPLITMVVAYPLVALDQISVELQNPFNNLNLNHLPLDDIAAMIERNVTSLSNYSDPENAEVIDFRPVLHESA</sequence>